<dbReference type="InterPro" id="IPR013106">
    <property type="entry name" value="Ig_V-set"/>
</dbReference>
<protein>
    <submittedName>
        <fullName evidence="5">Uncharacterized protein isoform X1</fullName>
    </submittedName>
</protein>
<feature type="domain" description="Ig-like" evidence="3">
    <location>
        <begin position="6"/>
        <end position="103"/>
    </location>
</feature>
<gene>
    <name evidence="5" type="primary">LOC100334508</name>
</gene>
<feature type="chain" id="PRO_5035458485" evidence="2">
    <location>
        <begin position="20"/>
        <end position="271"/>
    </location>
</feature>
<dbReference type="SMART" id="SM00409">
    <property type="entry name" value="IG"/>
    <property type="match status" value="1"/>
</dbReference>
<evidence type="ECO:0000256" key="2">
    <source>
        <dbReference type="SAM" id="SignalP"/>
    </source>
</evidence>
<feature type="signal peptide" evidence="2">
    <location>
        <begin position="1"/>
        <end position="19"/>
    </location>
</feature>
<evidence type="ECO:0000259" key="3">
    <source>
        <dbReference type="PROSITE" id="PS50835"/>
    </source>
</evidence>
<dbReference type="Gene3D" id="2.60.40.10">
    <property type="entry name" value="Immunoglobulins"/>
    <property type="match status" value="1"/>
</dbReference>
<dbReference type="GeneID" id="100334508"/>
<dbReference type="KEGG" id="dre:100334508"/>
<dbReference type="InterPro" id="IPR003599">
    <property type="entry name" value="Ig_sub"/>
</dbReference>
<dbReference type="InterPro" id="IPR036179">
    <property type="entry name" value="Ig-like_dom_sf"/>
</dbReference>
<dbReference type="RefSeq" id="XP_003198057.2">
    <property type="nucleotide sequence ID" value="XM_003198009.7"/>
</dbReference>
<dbReference type="OrthoDB" id="8869347at2759"/>
<dbReference type="PANTHER" id="PTHR11422">
    <property type="entry name" value="T-CELL SURFACE GLYCOPROTEIN CD4"/>
    <property type="match status" value="1"/>
</dbReference>
<name>A0A8M1RN94_DANRE</name>
<accession>A0A8M1RN94</accession>
<dbReference type="Proteomes" id="UP000000437">
    <property type="component" value="Chromosome 3"/>
</dbReference>
<sequence>MADRSPLFLLLIFWTLSTGVFVAGDTHVFSSCGETVHLPCRNTDQHCRPGTDWVFNSYKRSPAVELISLGVKQRNPERLNLGSDCSLNISRVTTEDAGLYICTQWRGDQKQRPDSVVYLHVVAVSVFPPLSSSPSPGLFLTVYCQLFSYTADVCNRLVRSEDLHLSWVDEAGVDLNTDSRYQISSTGCIISLSTTLISEDEDKQWRCGVYQRNQLKTSDTFTVHYSAKGIRAPAVSPVHHTNCEDPQSPNPAGSSTAAKAEAETFCVIKQQ</sequence>
<evidence type="ECO:0000313" key="5">
    <source>
        <dbReference type="RefSeq" id="XP_003198057.2"/>
    </source>
</evidence>
<keyword evidence="4" id="KW-1185">Reference proteome</keyword>
<feature type="compositionally biased region" description="Polar residues" evidence="1">
    <location>
        <begin position="244"/>
        <end position="257"/>
    </location>
</feature>
<feature type="domain" description="Ig-like" evidence="3">
    <location>
        <begin position="113"/>
        <end position="224"/>
    </location>
</feature>
<feature type="region of interest" description="Disordered" evidence="1">
    <location>
        <begin position="237"/>
        <end position="257"/>
    </location>
</feature>
<keyword evidence="2" id="KW-0732">Signal</keyword>
<evidence type="ECO:0000313" key="4">
    <source>
        <dbReference type="Proteomes" id="UP000000437"/>
    </source>
</evidence>
<proteinExistence type="predicted"/>
<reference evidence="5" key="1">
    <citation type="submission" date="2025-08" db="UniProtKB">
        <authorList>
            <consortium name="RefSeq"/>
        </authorList>
    </citation>
    <scope>IDENTIFICATION</scope>
    <source>
        <strain evidence="5">Tuebingen</strain>
        <tissue evidence="5">Fibroblasts and whole tissue</tissue>
    </source>
</reference>
<dbReference type="InterPro" id="IPR007110">
    <property type="entry name" value="Ig-like_dom"/>
</dbReference>
<dbReference type="AlphaFoldDB" id="A0A8M1RN94"/>
<organism evidence="4 5">
    <name type="scientific">Danio rerio</name>
    <name type="common">Zebrafish</name>
    <name type="synonym">Brachydanio rerio</name>
    <dbReference type="NCBI Taxonomy" id="7955"/>
    <lineage>
        <taxon>Eukaryota</taxon>
        <taxon>Metazoa</taxon>
        <taxon>Chordata</taxon>
        <taxon>Craniata</taxon>
        <taxon>Vertebrata</taxon>
        <taxon>Euteleostomi</taxon>
        <taxon>Actinopterygii</taxon>
        <taxon>Neopterygii</taxon>
        <taxon>Teleostei</taxon>
        <taxon>Ostariophysi</taxon>
        <taxon>Cypriniformes</taxon>
        <taxon>Danionidae</taxon>
        <taxon>Danioninae</taxon>
        <taxon>Danio</taxon>
    </lineage>
</organism>
<dbReference type="InterPro" id="IPR013783">
    <property type="entry name" value="Ig-like_fold"/>
</dbReference>
<dbReference type="Pfam" id="PF07686">
    <property type="entry name" value="V-set"/>
    <property type="match status" value="1"/>
</dbReference>
<evidence type="ECO:0000256" key="1">
    <source>
        <dbReference type="SAM" id="MobiDB-lite"/>
    </source>
</evidence>
<dbReference type="PANTHER" id="PTHR11422:SF5">
    <property type="entry name" value="DIVERSE IMMUNOGLOBULIN DOMAIN-CONTAINING PROTEIN 1.1 ISOFORM X1-RELATED"/>
    <property type="match status" value="1"/>
</dbReference>
<dbReference type="PROSITE" id="PS50835">
    <property type="entry name" value="IG_LIKE"/>
    <property type="match status" value="2"/>
</dbReference>
<dbReference type="SUPFAM" id="SSF48726">
    <property type="entry name" value="Immunoglobulin"/>
    <property type="match status" value="1"/>
</dbReference>